<evidence type="ECO:0000256" key="7">
    <source>
        <dbReference type="PIRSR" id="PIRSR000027-2"/>
    </source>
</evidence>
<feature type="binding site" description="covalent" evidence="7">
    <location>
        <position position="146"/>
    </location>
    <ligand>
        <name>heme c</name>
        <dbReference type="ChEBI" id="CHEBI:61717"/>
    </ligand>
</feature>
<keyword evidence="2 7" id="KW-0349">Heme</keyword>
<accession>A0A432VXJ4</accession>
<dbReference type="InterPro" id="IPR012127">
    <property type="entry name" value="Cyt_c_prime"/>
</dbReference>
<reference evidence="9 10" key="1">
    <citation type="journal article" date="2011" name="Front. Microbiol.">
        <title>Genomic signatures of strain selection and enhancement in Bacillus atrophaeus var. globigii, a historical biowarfare simulant.</title>
        <authorList>
            <person name="Gibbons H.S."/>
            <person name="Broomall S.M."/>
            <person name="McNew L.A."/>
            <person name="Daligault H."/>
            <person name="Chapman C."/>
            <person name="Bruce D."/>
            <person name="Karavis M."/>
            <person name="Krepps M."/>
            <person name="McGregor P.A."/>
            <person name="Hong C."/>
            <person name="Park K.H."/>
            <person name="Akmal A."/>
            <person name="Feldman A."/>
            <person name="Lin J.S."/>
            <person name="Chang W.E."/>
            <person name="Higgs B.W."/>
            <person name="Demirev P."/>
            <person name="Lindquist J."/>
            <person name="Liem A."/>
            <person name="Fochler E."/>
            <person name="Read T.D."/>
            <person name="Tapia R."/>
            <person name="Johnson S."/>
            <person name="Bishop-Lilly K.A."/>
            <person name="Detter C."/>
            <person name="Han C."/>
            <person name="Sozhamannan S."/>
            <person name="Rosenzweig C.N."/>
            <person name="Skowronski E.W."/>
        </authorList>
    </citation>
    <scope>NUCLEOTIDE SEQUENCE [LARGE SCALE GENOMIC DNA]</scope>
    <source>
        <strain evidence="9 10">AK5</strain>
    </source>
</reference>
<comment type="caution">
    <text evidence="9">The sequence shown here is derived from an EMBL/GenBank/DDBJ whole genome shotgun (WGS) entry which is preliminary data.</text>
</comment>
<dbReference type="InterPro" id="IPR002321">
    <property type="entry name" value="Cyt_c_II"/>
</dbReference>
<feature type="chain" id="PRO_5019322860" evidence="8">
    <location>
        <begin position="21"/>
        <end position="156"/>
    </location>
</feature>
<keyword evidence="3 6" id="KW-0479">Metal-binding</keyword>
<keyword evidence="1" id="KW-0813">Transport</keyword>
<dbReference type="EMBL" id="PIPI01000001">
    <property type="protein sequence ID" value="RUO21420.1"/>
    <property type="molecule type" value="Genomic_DNA"/>
</dbReference>
<dbReference type="SUPFAM" id="SSF47175">
    <property type="entry name" value="Cytochromes"/>
    <property type="match status" value="1"/>
</dbReference>
<evidence type="ECO:0000313" key="10">
    <source>
        <dbReference type="Proteomes" id="UP000288212"/>
    </source>
</evidence>
<dbReference type="PROSITE" id="PS51009">
    <property type="entry name" value="CYTCII"/>
    <property type="match status" value="1"/>
</dbReference>
<feature type="binding site" description="covalent" evidence="7">
    <location>
        <position position="149"/>
    </location>
    <ligand>
        <name>heme c</name>
        <dbReference type="ChEBI" id="CHEBI:61717"/>
    </ligand>
</feature>
<dbReference type="PIRSF" id="PIRSF000027">
    <property type="entry name" value="Cytc_c_prime"/>
    <property type="match status" value="1"/>
</dbReference>
<sequence>MRLITTLTAAALTIGLATFAAPALSSAFTKAEDAVEYRQGAFKLIRENFGYMSGMVRGEIDFDADQFKQRSKALVHLSNIPFDAFTGAGENATNNSDALPAIWQNWSDFESKRDAFQSAAVELAEAAESGNIRDIRPKFMATARTCQQCHEGYRAD</sequence>
<evidence type="ECO:0000256" key="5">
    <source>
        <dbReference type="ARBA" id="ARBA00023004"/>
    </source>
</evidence>
<keyword evidence="4" id="KW-0249">Electron transport</keyword>
<evidence type="ECO:0000256" key="3">
    <source>
        <dbReference type="ARBA" id="ARBA00022723"/>
    </source>
</evidence>
<dbReference type="InterPro" id="IPR010980">
    <property type="entry name" value="Cyt_c/b562"/>
</dbReference>
<keyword evidence="8" id="KW-0732">Signal</keyword>
<protein>
    <submittedName>
        <fullName evidence="9">Cytochrome C556</fullName>
    </submittedName>
</protein>
<dbReference type="Gene3D" id="1.20.120.10">
    <property type="entry name" value="Cytochrome c/b562"/>
    <property type="match status" value="1"/>
</dbReference>
<keyword evidence="5 6" id="KW-0408">Iron</keyword>
<dbReference type="GO" id="GO:0009055">
    <property type="term" value="F:electron transfer activity"/>
    <property type="evidence" value="ECO:0007669"/>
    <property type="project" value="InterPro"/>
</dbReference>
<keyword evidence="10" id="KW-1185">Reference proteome</keyword>
<dbReference type="Proteomes" id="UP000288212">
    <property type="component" value="Unassembled WGS sequence"/>
</dbReference>
<dbReference type="GO" id="GO:0042597">
    <property type="term" value="C:periplasmic space"/>
    <property type="evidence" value="ECO:0007669"/>
    <property type="project" value="InterPro"/>
</dbReference>
<feature type="binding site" description="axial binding residue" evidence="6">
    <location>
        <position position="150"/>
    </location>
    <ligand>
        <name>heme c</name>
        <dbReference type="ChEBI" id="CHEBI:61717"/>
    </ligand>
    <ligandPart>
        <name>Fe</name>
        <dbReference type="ChEBI" id="CHEBI:18248"/>
    </ligandPart>
</feature>
<dbReference type="AlphaFoldDB" id="A0A432VXJ4"/>
<dbReference type="RefSeq" id="WP_126790397.1">
    <property type="nucleotide sequence ID" value="NZ_PIPI01000001.1"/>
</dbReference>
<evidence type="ECO:0000313" key="9">
    <source>
        <dbReference type="EMBL" id="RUO21420.1"/>
    </source>
</evidence>
<gene>
    <name evidence="9" type="ORF">CWE06_00720</name>
</gene>
<dbReference type="OrthoDB" id="5520910at2"/>
<evidence type="ECO:0000256" key="4">
    <source>
        <dbReference type="ARBA" id="ARBA00022982"/>
    </source>
</evidence>
<comment type="PTM">
    <text evidence="7">Binds 1 heme group per subunit.</text>
</comment>
<dbReference type="GO" id="GO:0005506">
    <property type="term" value="F:iron ion binding"/>
    <property type="evidence" value="ECO:0007669"/>
    <property type="project" value="InterPro"/>
</dbReference>
<evidence type="ECO:0000256" key="8">
    <source>
        <dbReference type="SAM" id="SignalP"/>
    </source>
</evidence>
<evidence type="ECO:0000256" key="1">
    <source>
        <dbReference type="ARBA" id="ARBA00022448"/>
    </source>
</evidence>
<dbReference type="Pfam" id="PF01322">
    <property type="entry name" value="Cytochrom_C_2"/>
    <property type="match status" value="1"/>
</dbReference>
<dbReference type="GO" id="GO:0020037">
    <property type="term" value="F:heme binding"/>
    <property type="evidence" value="ECO:0007669"/>
    <property type="project" value="InterPro"/>
</dbReference>
<name>A0A432VXJ4_9GAMM</name>
<evidence type="ECO:0000256" key="2">
    <source>
        <dbReference type="ARBA" id="ARBA00022617"/>
    </source>
</evidence>
<organism evidence="9 10">
    <name type="scientific">Aliidiomarina haloalkalitolerans</name>
    <dbReference type="NCBI Taxonomy" id="859059"/>
    <lineage>
        <taxon>Bacteria</taxon>
        <taxon>Pseudomonadati</taxon>
        <taxon>Pseudomonadota</taxon>
        <taxon>Gammaproteobacteria</taxon>
        <taxon>Alteromonadales</taxon>
        <taxon>Idiomarinaceae</taxon>
        <taxon>Aliidiomarina</taxon>
    </lineage>
</organism>
<proteinExistence type="predicted"/>
<dbReference type="GO" id="GO:0022900">
    <property type="term" value="P:electron transport chain"/>
    <property type="evidence" value="ECO:0007669"/>
    <property type="project" value="InterPro"/>
</dbReference>
<evidence type="ECO:0000256" key="6">
    <source>
        <dbReference type="PIRSR" id="PIRSR000027-1"/>
    </source>
</evidence>
<feature type="signal peptide" evidence="8">
    <location>
        <begin position="1"/>
        <end position="20"/>
    </location>
</feature>